<feature type="domain" description="C2H2-type" evidence="10">
    <location>
        <begin position="627"/>
        <end position="654"/>
    </location>
</feature>
<keyword evidence="3" id="KW-1003">Cell membrane</keyword>
<dbReference type="GO" id="GO:0008270">
    <property type="term" value="F:zinc ion binding"/>
    <property type="evidence" value="ECO:0007669"/>
    <property type="project" value="UniProtKB-KW"/>
</dbReference>
<feature type="domain" description="Heme haloperoxidase family profile" evidence="11">
    <location>
        <begin position="1066"/>
        <end position="1286"/>
    </location>
</feature>
<name>A0A100IUZ0_ASPNG</name>
<feature type="transmembrane region" description="Helical" evidence="9">
    <location>
        <begin position="268"/>
        <end position="287"/>
    </location>
</feature>
<dbReference type="VEuPathDB" id="FungiDB:M747DRAFT_342065"/>
<dbReference type="SUPFAM" id="SSF53098">
    <property type="entry name" value="Ribonuclease H-like"/>
    <property type="match status" value="1"/>
</dbReference>
<dbReference type="InterPro" id="IPR003370">
    <property type="entry name" value="Chromate_transpt"/>
</dbReference>
<dbReference type="PANTHER" id="PTHR33567:SF3">
    <property type="entry name" value="CHROMATE ION TRANSPORTER (EUROFUNG)"/>
    <property type="match status" value="1"/>
</dbReference>
<dbReference type="SMART" id="SM00479">
    <property type="entry name" value="EXOIII"/>
    <property type="match status" value="1"/>
</dbReference>
<keyword evidence="6 9" id="KW-0472">Membrane</keyword>
<feature type="region of interest" description="Disordered" evidence="8">
    <location>
        <begin position="987"/>
        <end position="1018"/>
    </location>
</feature>
<evidence type="ECO:0000313" key="12">
    <source>
        <dbReference type="EMBL" id="GAQ47667.1"/>
    </source>
</evidence>
<accession>A0A100IUZ0</accession>
<feature type="transmembrane region" description="Helical" evidence="9">
    <location>
        <begin position="1276"/>
        <end position="1295"/>
    </location>
</feature>
<evidence type="ECO:0000256" key="5">
    <source>
        <dbReference type="ARBA" id="ARBA00022989"/>
    </source>
</evidence>
<feature type="compositionally biased region" description="Basic residues" evidence="8">
    <location>
        <begin position="996"/>
        <end position="1007"/>
    </location>
</feature>
<dbReference type="VEuPathDB" id="FungiDB:An16g00630"/>
<evidence type="ECO:0008006" key="14">
    <source>
        <dbReference type="Google" id="ProtNLM"/>
    </source>
</evidence>
<evidence type="ECO:0000256" key="4">
    <source>
        <dbReference type="ARBA" id="ARBA00022692"/>
    </source>
</evidence>
<dbReference type="VEuPathDB" id="FungiDB:An11g03420"/>
<feature type="transmembrane region" description="Helical" evidence="9">
    <location>
        <begin position="367"/>
        <end position="387"/>
    </location>
</feature>
<sequence>MDETIGHLNGKHSLGAAEVSLIWNRALRPNLTWRCWYNLDPLLNDGRFVFPPALTKLITACPFITQSKILLSTRSRPISSLRALHRSWRSHAGVTEPARAGERLLGRLGEVVRHTWYLEFTSFGSPPVHFQIFHARFVEQEKWVDEQTYQELFAICQGLPGPGSTKMLFCLALLHADFIPALLAFVLYLPGAVGMYAPSLGVQRIDETLPAAVYALLSGLNASTVGIVALAAVQLAEKAIRDKISRILVIFGACAGLCYSAHWYFPILMVAGGVSTALGVGWIYQQILRAKMAWRKRNRQPEPENDASGSVGQEHLSMRYSGQGAGTEMLRVRKSVAAASPSYSTDIQVSEGGGTPPAPQHIIRIRVGAAILMFLFASFIAILVARAKLSAPPLSFDLFANMYLAGTVIFGGGPVVIPLLRSYVVDPGWVSSRDFLIGLAIIQAFPGPNFNFAVFLGALAVRNTSYQTVLGAFLSGLGIFFPGITFAVAIQSFWRVLRKQKCNVDFLRGVNASAVGLVFTAVYRLWEIGYLTPQDRDGQSLAKGPWWVVIAAIMYAQSAWFFKVPPAVAIVLGAVLGLSCKSSTHADCNFDFRMQKSVSFSCPGCERGGFRSLVEAQKHFEEQSHSVRCIVCQKAFGSGMSVIQHYQKHVKAREAPTNTKKPIQERKAFNQHSAGLTITSPSPLGNGQMYFQETLLTAVGDIMHFGEERDPINLPFQLPLIASGVSDANEIDFNTNTNVVLHPLEQCLILRYLRSKCHSESHLRREGYILGPVTVRNKDFPRKGSIPTYQFRETPSEEQPGLKRHAIALDCEMVGVKGNRQTLAFISAIDFLTGDVLISRYVAPSEEVIDWRSKITGITQDVMTSATIAGAAFRDWREARENLWQFADTSTVFVGQSLNYDLEVLGICHNKIVDSAILTAEAVFPATGPTESLPRAWSLKAVAKTLLDLEIQSGDRAHSALEDAYAVRDVIIFCIRNPEQLKSWAELRRKEEGQKGKKSRRKSKAKRNPTMSSTQDIQHKTRVLKNEFEYYIDDDDEFCLSEYARDAGWPDGEYLYLMALSSHLAKKHEFHPAGAGDLRSPCPVLNALANHGIISRDGRNITANQLKDALKHIGVGIDIRLGLVNSAYAVHDEHSHRGLRNPEQVDDSGIPVLNLDQTGRPHAIEHDVSLSREDRALGDCISPHPGLVEGFLGYPQQDFFTVSHLGRFRKKRYIEQNAKNRVLDFGYRAHIVACAEAALFQGVFGEGVFRRLPVKYAKAVFQEERLPFNEGWTPRWFALMVPELAMLVLIILYFAS</sequence>
<evidence type="ECO:0000256" key="1">
    <source>
        <dbReference type="ARBA" id="ARBA00004651"/>
    </source>
</evidence>
<evidence type="ECO:0000259" key="10">
    <source>
        <dbReference type="PROSITE" id="PS50157"/>
    </source>
</evidence>
<keyword evidence="7" id="KW-0863">Zinc-finger</keyword>
<keyword evidence="7" id="KW-0862">Zinc</keyword>
<keyword evidence="7" id="KW-0479">Metal-binding</keyword>
<protein>
    <recommendedName>
        <fullName evidence="14">C2H2-type domain-containing protein</fullName>
    </recommendedName>
</protein>
<evidence type="ECO:0000256" key="3">
    <source>
        <dbReference type="ARBA" id="ARBA00022475"/>
    </source>
</evidence>
<dbReference type="PROSITE" id="PS50157">
    <property type="entry name" value="ZINC_FINGER_C2H2_2"/>
    <property type="match status" value="1"/>
</dbReference>
<reference evidence="13" key="1">
    <citation type="journal article" date="2016" name="Genome Announc.">
        <title>Draft genome sequence of Aspergillus niger strain An76.</title>
        <authorList>
            <person name="Gong W."/>
            <person name="Cheng Z."/>
            <person name="Zhang H."/>
            <person name="Liu L."/>
            <person name="Gao P."/>
            <person name="Wang L."/>
        </authorList>
    </citation>
    <scope>NUCLEOTIDE SEQUENCE [LARGE SCALE GENOMIC DNA]</scope>
    <source>
        <strain evidence="13">An76</strain>
    </source>
</reference>
<dbReference type="InterPro" id="IPR036851">
    <property type="entry name" value="Chloroperoxidase-like_sf"/>
</dbReference>
<organism evidence="12 13">
    <name type="scientific">Aspergillus niger</name>
    <dbReference type="NCBI Taxonomy" id="5061"/>
    <lineage>
        <taxon>Eukaryota</taxon>
        <taxon>Fungi</taxon>
        <taxon>Dikarya</taxon>
        <taxon>Ascomycota</taxon>
        <taxon>Pezizomycotina</taxon>
        <taxon>Eurotiomycetes</taxon>
        <taxon>Eurotiomycetidae</taxon>
        <taxon>Eurotiales</taxon>
        <taxon>Aspergillaceae</taxon>
        <taxon>Aspergillus</taxon>
        <taxon>Aspergillus subgen. Circumdati</taxon>
    </lineage>
</organism>
<feature type="transmembrane region" description="Helical" evidence="9">
    <location>
        <begin position="399"/>
        <end position="423"/>
    </location>
</feature>
<dbReference type="VEuPathDB" id="FungiDB:ATCC64974_54230"/>
<dbReference type="InterPro" id="IPR000028">
    <property type="entry name" value="Chloroperoxidase"/>
</dbReference>
<dbReference type="VEuPathDB" id="FungiDB:M747DRAFT_316663"/>
<dbReference type="PANTHER" id="PTHR33567">
    <property type="entry name" value="CHROMATE ION TRANSPORTER (EUROFUNG)"/>
    <property type="match status" value="1"/>
</dbReference>
<dbReference type="VEuPathDB" id="FungiDB:ATCC64974_95860"/>
<evidence type="ECO:0000256" key="9">
    <source>
        <dbReference type="SAM" id="Phobius"/>
    </source>
</evidence>
<dbReference type="Pfam" id="PF02417">
    <property type="entry name" value="Chromate_transp"/>
    <property type="match status" value="2"/>
</dbReference>
<feature type="transmembrane region" description="Helical" evidence="9">
    <location>
        <begin position="472"/>
        <end position="494"/>
    </location>
</feature>
<dbReference type="InterPro" id="IPR013087">
    <property type="entry name" value="Znf_C2H2_type"/>
</dbReference>
<dbReference type="Gene3D" id="1.10.489.10">
    <property type="entry name" value="Chloroperoxidase-like"/>
    <property type="match status" value="1"/>
</dbReference>
<dbReference type="PROSITE" id="PS00028">
    <property type="entry name" value="ZINC_FINGER_C2H2_1"/>
    <property type="match status" value="1"/>
</dbReference>
<dbReference type="VEuPathDB" id="FungiDB:ATCC64974_22160"/>
<gene>
    <name evidence="12" type="ORF">ABL_10328</name>
</gene>
<feature type="transmembrane region" description="Helical" evidence="9">
    <location>
        <begin position="168"/>
        <end position="191"/>
    </location>
</feature>
<dbReference type="VEuPathDB" id="FungiDB:An06g02730"/>
<dbReference type="EMBL" id="BCMY01000035">
    <property type="protein sequence ID" value="GAQ47667.1"/>
    <property type="molecule type" value="Genomic_DNA"/>
</dbReference>
<dbReference type="PaxDb" id="5061-CADANGAP00005171"/>
<dbReference type="SUPFAM" id="SSF47571">
    <property type="entry name" value="Cloroperoxidase"/>
    <property type="match status" value="1"/>
</dbReference>
<dbReference type="VEuPathDB" id="FungiDB:ASPNIDRAFT2_1229262"/>
<dbReference type="OrthoDB" id="16516at2759"/>
<dbReference type="VEuPathDB" id="FungiDB:An01g01180"/>
<dbReference type="InterPro" id="IPR036397">
    <property type="entry name" value="RNaseH_sf"/>
</dbReference>
<dbReference type="Gene3D" id="3.30.420.10">
    <property type="entry name" value="Ribonuclease H-like superfamily/Ribonuclease H"/>
    <property type="match status" value="1"/>
</dbReference>
<dbReference type="GO" id="GO:0004601">
    <property type="term" value="F:peroxidase activity"/>
    <property type="evidence" value="ECO:0007669"/>
    <property type="project" value="InterPro"/>
</dbReference>
<dbReference type="GO" id="GO:0003676">
    <property type="term" value="F:nucleic acid binding"/>
    <property type="evidence" value="ECO:0007669"/>
    <property type="project" value="InterPro"/>
</dbReference>
<dbReference type="CDD" id="cd06137">
    <property type="entry name" value="DEDDh_RNase"/>
    <property type="match status" value="1"/>
</dbReference>
<evidence type="ECO:0000259" key="11">
    <source>
        <dbReference type="PROSITE" id="PS51405"/>
    </source>
</evidence>
<feature type="transmembrane region" description="Helical" evidence="9">
    <location>
        <begin position="506"/>
        <end position="526"/>
    </location>
</feature>
<comment type="subcellular location">
    <subcellularLocation>
        <location evidence="1">Cell membrane</location>
        <topology evidence="1">Multi-pass membrane protein</topology>
    </subcellularLocation>
</comment>
<evidence type="ECO:0000256" key="8">
    <source>
        <dbReference type="SAM" id="MobiDB-lite"/>
    </source>
</evidence>
<comment type="similarity">
    <text evidence="2">Belongs to the chromate ion transporter (CHR) (TC 2.A.51) family.</text>
</comment>
<dbReference type="VEuPathDB" id="FungiDB:ASPNIDRAFT2_126673"/>
<dbReference type="VEuPathDB" id="FungiDB:M747DRAFT_266876"/>
<proteinExistence type="inferred from homology"/>
<feature type="transmembrane region" description="Helical" evidence="9">
    <location>
        <begin position="435"/>
        <end position="460"/>
    </location>
</feature>
<keyword evidence="5 9" id="KW-1133">Transmembrane helix</keyword>
<dbReference type="Pfam" id="PF00929">
    <property type="entry name" value="RNase_T"/>
    <property type="match status" value="1"/>
</dbReference>
<dbReference type="Proteomes" id="UP000068243">
    <property type="component" value="Unassembled WGS sequence"/>
</dbReference>
<feature type="transmembrane region" description="Helical" evidence="9">
    <location>
        <begin position="244"/>
        <end position="262"/>
    </location>
</feature>
<feature type="transmembrane region" description="Helical" evidence="9">
    <location>
        <begin position="211"/>
        <end position="232"/>
    </location>
</feature>
<dbReference type="Pfam" id="PF01328">
    <property type="entry name" value="Peroxidase_2"/>
    <property type="match status" value="1"/>
</dbReference>
<dbReference type="GO" id="GO:0015109">
    <property type="term" value="F:chromate transmembrane transporter activity"/>
    <property type="evidence" value="ECO:0007669"/>
    <property type="project" value="InterPro"/>
</dbReference>
<keyword evidence="4 9" id="KW-0812">Transmembrane</keyword>
<dbReference type="InterPro" id="IPR013520">
    <property type="entry name" value="Ribonucl_H"/>
</dbReference>
<dbReference type="VEuPathDB" id="FungiDB:ASPNIDRAFT2_36425"/>
<evidence type="ECO:0000256" key="6">
    <source>
        <dbReference type="ARBA" id="ARBA00023136"/>
    </source>
</evidence>
<dbReference type="InterPro" id="IPR012337">
    <property type="entry name" value="RNaseH-like_sf"/>
</dbReference>
<evidence type="ECO:0000256" key="7">
    <source>
        <dbReference type="PROSITE-ProRule" id="PRU00042"/>
    </source>
</evidence>
<evidence type="ECO:0000256" key="2">
    <source>
        <dbReference type="ARBA" id="ARBA00005262"/>
    </source>
</evidence>
<dbReference type="GO" id="GO:0005886">
    <property type="term" value="C:plasma membrane"/>
    <property type="evidence" value="ECO:0007669"/>
    <property type="project" value="UniProtKB-SubCell"/>
</dbReference>
<evidence type="ECO:0000313" key="13">
    <source>
        <dbReference type="Proteomes" id="UP000068243"/>
    </source>
</evidence>
<dbReference type="PROSITE" id="PS51405">
    <property type="entry name" value="HEME_HALOPEROXIDASE"/>
    <property type="match status" value="1"/>
</dbReference>
<comment type="caution">
    <text evidence="12">The sequence shown here is derived from an EMBL/GenBank/DDBJ whole genome shotgun (WGS) entry which is preliminary data.</text>
</comment>